<feature type="region of interest" description="Disordered" evidence="1">
    <location>
        <begin position="471"/>
        <end position="490"/>
    </location>
</feature>
<evidence type="ECO:0000313" key="2">
    <source>
        <dbReference type="EMBL" id="KAL3268098.1"/>
    </source>
</evidence>
<dbReference type="AlphaFoldDB" id="A0ABD2MNW2"/>
<protein>
    <submittedName>
        <fullName evidence="2">Uncharacterized protein</fullName>
    </submittedName>
</protein>
<sequence>MMEDAKLILKNIHFKIKQHMEMTNFLEPYQINNYLQYIRKWSLDQPDIEAFRKKIKNMLLTINDSIMQFEHAVSHGDVTIYSTGISQNCNYLQKMMNPNSPELFSFGKVPSLSSMELTNDNFLTLSDKATTDTLRLQKSPLHIEENADVLPVLNFKQPLTKQLFHEQHIKNNTNALRTEKEQNHNFRRKCLDSNETLVHRLNSLSMNELENVNFAEMNQRSDQEKLILTKEPFGEMEFRESELRCTDALSCHSSNDVINLDSSNPVKNSSNLTEEFVIPETQYSNGNEDMLTQDDSRSSQSTIYNVPINSKQGEINNFKNQRYVNSDRCLLRKESSHLVETINIPVNNQIKRKLKVNENVCLKNYSDRDVFECNSLPSTFVPVTQHVPNYPKVSEAFDSIGKSLRRNPSGILLESSHERITNISKKLGETTNIPVNNQIKRKLEVNEKVDLKNNSDSDVFECNSLPSSSVPVAQHTPNYPNVSESVGRNPSGLGRFTTNKMGKCKLKSTKELDLSFKLGSYNVENCIRELEMAKEDCTEIWKTFTDMLEHTNEDEEFEESKEDSSSKLSDDTLKFPEGYEHHYIAVENIVREYEMKFGRKELNRDEQEILFKINLDKWKRFQKVILHIQEKRLSRKQKEIKGNIRMQETKMLEM</sequence>
<accession>A0ABD2MNW2</accession>
<feature type="compositionally biased region" description="Acidic residues" evidence="1">
    <location>
        <begin position="552"/>
        <end position="561"/>
    </location>
</feature>
<name>A0ABD2MNW2_9CUCU</name>
<feature type="compositionally biased region" description="Polar residues" evidence="1">
    <location>
        <begin position="471"/>
        <end position="488"/>
    </location>
</feature>
<proteinExistence type="predicted"/>
<feature type="region of interest" description="Disordered" evidence="1">
    <location>
        <begin position="552"/>
        <end position="571"/>
    </location>
</feature>
<dbReference type="Proteomes" id="UP001516400">
    <property type="component" value="Unassembled WGS sequence"/>
</dbReference>
<reference evidence="2 3" key="1">
    <citation type="journal article" date="2021" name="BMC Biol.">
        <title>Horizontally acquired antibacterial genes associated with adaptive radiation of ladybird beetles.</title>
        <authorList>
            <person name="Li H.S."/>
            <person name="Tang X.F."/>
            <person name="Huang Y.H."/>
            <person name="Xu Z.Y."/>
            <person name="Chen M.L."/>
            <person name="Du X.Y."/>
            <person name="Qiu B.Y."/>
            <person name="Chen P.T."/>
            <person name="Zhang W."/>
            <person name="Slipinski A."/>
            <person name="Escalona H.E."/>
            <person name="Waterhouse R.M."/>
            <person name="Zwick A."/>
            <person name="Pang H."/>
        </authorList>
    </citation>
    <scope>NUCLEOTIDE SEQUENCE [LARGE SCALE GENOMIC DNA]</scope>
    <source>
        <strain evidence="2">SYSU2018</strain>
    </source>
</reference>
<comment type="caution">
    <text evidence="2">The sequence shown here is derived from an EMBL/GenBank/DDBJ whole genome shotgun (WGS) entry which is preliminary data.</text>
</comment>
<feature type="compositionally biased region" description="Basic and acidic residues" evidence="1">
    <location>
        <begin position="562"/>
        <end position="571"/>
    </location>
</feature>
<dbReference type="EMBL" id="JABFTP020000021">
    <property type="protein sequence ID" value="KAL3268098.1"/>
    <property type="molecule type" value="Genomic_DNA"/>
</dbReference>
<keyword evidence="3" id="KW-1185">Reference proteome</keyword>
<gene>
    <name evidence="2" type="ORF">HHI36_007225</name>
</gene>
<evidence type="ECO:0000256" key="1">
    <source>
        <dbReference type="SAM" id="MobiDB-lite"/>
    </source>
</evidence>
<evidence type="ECO:0000313" key="3">
    <source>
        <dbReference type="Proteomes" id="UP001516400"/>
    </source>
</evidence>
<organism evidence="2 3">
    <name type="scientific">Cryptolaemus montrouzieri</name>
    <dbReference type="NCBI Taxonomy" id="559131"/>
    <lineage>
        <taxon>Eukaryota</taxon>
        <taxon>Metazoa</taxon>
        <taxon>Ecdysozoa</taxon>
        <taxon>Arthropoda</taxon>
        <taxon>Hexapoda</taxon>
        <taxon>Insecta</taxon>
        <taxon>Pterygota</taxon>
        <taxon>Neoptera</taxon>
        <taxon>Endopterygota</taxon>
        <taxon>Coleoptera</taxon>
        <taxon>Polyphaga</taxon>
        <taxon>Cucujiformia</taxon>
        <taxon>Coccinelloidea</taxon>
        <taxon>Coccinellidae</taxon>
        <taxon>Scymninae</taxon>
        <taxon>Scymnini</taxon>
        <taxon>Cryptolaemus</taxon>
    </lineage>
</organism>